<protein>
    <submittedName>
        <fullName evidence="1">Uncharacterized protein</fullName>
    </submittedName>
</protein>
<evidence type="ECO:0000313" key="2">
    <source>
        <dbReference type="Proteomes" id="UP000475862"/>
    </source>
</evidence>
<gene>
    <name evidence="1" type="ORF">AGLY_000814</name>
</gene>
<dbReference type="AlphaFoldDB" id="A0A6G0U819"/>
<reference evidence="1 2" key="1">
    <citation type="submission" date="2019-08" db="EMBL/GenBank/DDBJ databases">
        <title>The genome of the soybean aphid Biotype 1, its phylome, world population structure and adaptation to the North American continent.</title>
        <authorList>
            <person name="Giordano R."/>
            <person name="Donthu R.K."/>
            <person name="Hernandez A.G."/>
            <person name="Wright C.L."/>
            <person name="Zimin A.V."/>
        </authorList>
    </citation>
    <scope>NUCLEOTIDE SEQUENCE [LARGE SCALE GENOMIC DNA]</scope>
    <source>
        <tissue evidence="1">Whole aphids</tissue>
    </source>
</reference>
<dbReference type="EMBL" id="VYZN01000001">
    <property type="protein sequence ID" value="KAE9545271.1"/>
    <property type="molecule type" value="Genomic_DNA"/>
</dbReference>
<accession>A0A6G0U819</accession>
<comment type="caution">
    <text evidence="1">The sequence shown here is derived from an EMBL/GenBank/DDBJ whole genome shotgun (WGS) entry which is preliminary data.</text>
</comment>
<keyword evidence="2" id="KW-1185">Reference proteome</keyword>
<sequence length="297" mass="33136">MSIFFGLDCLTNSDVTELRLSSPELCEFNRASQSTNIAHQKHNYDTIVPRSAEELTRRFPSVLGVTNGSPLRIDKREESSRKPTKSFTALRTGFEPVRAEPIGFRVQLLNHSDTAAHAGKPIDTTADPYNACDKRCDGRISSPVSTTSNVEVTWVTAGFVIVVTRSRQVTAMYGIEHHNLSNDQSNLGSSRPIRLSHHGLVLLQKPADQTRRTEIGSRLPRTEKFVDSLSDVVCQFNRRRTKYNRFSGNLLYHNSSWCLQDRSLVELPSNQLAIVIAAAVKLGIDPYGSFIVVSDTF</sequence>
<organism evidence="1 2">
    <name type="scientific">Aphis glycines</name>
    <name type="common">Soybean aphid</name>
    <dbReference type="NCBI Taxonomy" id="307491"/>
    <lineage>
        <taxon>Eukaryota</taxon>
        <taxon>Metazoa</taxon>
        <taxon>Ecdysozoa</taxon>
        <taxon>Arthropoda</taxon>
        <taxon>Hexapoda</taxon>
        <taxon>Insecta</taxon>
        <taxon>Pterygota</taxon>
        <taxon>Neoptera</taxon>
        <taxon>Paraneoptera</taxon>
        <taxon>Hemiptera</taxon>
        <taxon>Sternorrhyncha</taxon>
        <taxon>Aphidomorpha</taxon>
        <taxon>Aphidoidea</taxon>
        <taxon>Aphididae</taxon>
        <taxon>Aphidini</taxon>
        <taxon>Aphis</taxon>
        <taxon>Aphis</taxon>
    </lineage>
</organism>
<proteinExistence type="predicted"/>
<evidence type="ECO:0000313" key="1">
    <source>
        <dbReference type="EMBL" id="KAE9545271.1"/>
    </source>
</evidence>
<name>A0A6G0U819_APHGL</name>
<dbReference type="Proteomes" id="UP000475862">
    <property type="component" value="Unassembled WGS sequence"/>
</dbReference>